<gene>
    <name evidence="1" type="ORF">KIN20_011504</name>
</gene>
<accession>A0AAD5ME57</accession>
<proteinExistence type="predicted"/>
<evidence type="ECO:0000313" key="1">
    <source>
        <dbReference type="EMBL" id="KAJ1354528.1"/>
    </source>
</evidence>
<protein>
    <submittedName>
        <fullName evidence="1">Uncharacterized protein</fullName>
    </submittedName>
</protein>
<dbReference type="Proteomes" id="UP001196413">
    <property type="component" value="Unassembled WGS sequence"/>
</dbReference>
<keyword evidence="2" id="KW-1185">Reference proteome</keyword>
<dbReference type="AlphaFoldDB" id="A0AAD5ME57"/>
<sequence>MYEFDFLSGRRLGKREEQNKQWNPEKIEWIYSICVNDDSKVTCRELKVYNVHDVDSKIFLLNAGNHFFGGKQSDGFDGTVQTNAPRKQ</sequence>
<organism evidence="1 2">
    <name type="scientific">Parelaphostrongylus tenuis</name>
    <name type="common">Meningeal worm</name>
    <dbReference type="NCBI Taxonomy" id="148309"/>
    <lineage>
        <taxon>Eukaryota</taxon>
        <taxon>Metazoa</taxon>
        <taxon>Ecdysozoa</taxon>
        <taxon>Nematoda</taxon>
        <taxon>Chromadorea</taxon>
        <taxon>Rhabditida</taxon>
        <taxon>Rhabditina</taxon>
        <taxon>Rhabditomorpha</taxon>
        <taxon>Strongyloidea</taxon>
        <taxon>Metastrongylidae</taxon>
        <taxon>Parelaphostrongylus</taxon>
    </lineage>
</organism>
<dbReference type="EMBL" id="JAHQIW010002113">
    <property type="protein sequence ID" value="KAJ1354528.1"/>
    <property type="molecule type" value="Genomic_DNA"/>
</dbReference>
<reference evidence="1" key="1">
    <citation type="submission" date="2021-06" db="EMBL/GenBank/DDBJ databases">
        <title>Parelaphostrongylus tenuis whole genome reference sequence.</title>
        <authorList>
            <person name="Garwood T.J."/>
            <person name="Larsen P.A."/>
            <person name="Fountain-Jones N.M."/>
            <person name="Garbe J.R."/>
            <person name="Macchietto M.G."/>
            <person name="Kania S.A."/>
            <person name="Gerhold R.W."/>
            <person name="Richards J.E."/>
            <person name="Wolf T.M."/>
        </authorList>
    </citation>
    <scope>NUCLEOTIDE SEQUENCE</scope>
    <source>
        <strain evidence="1">MNPRO001-30</strain>
        <tissue evidence="1">Meninges</tissue>
    </source>
</reference>
<evidence type="ECO:0000313" key="2">
    <source>
        <dbReference type="Proteomes" id="UP001196413"/>
    </source>
</evidence>
<comment type="caution">
    <text evidence="1">The sequence shown here is derived from an EMBL/GenBank/DDBJ whole genome shotgun (WGS) entry which is preliminary data.</text>
</comment>
<name>A0AAD5ME57_PARTN</name>